<proteinExistence type="predicted"/>
<dbReference type="AlphaFoldDB" id="E8T8W1"/>
<protein>
    <submittedName>
        <fullName evidence="1">Uncharacterized protein</fullName>
    </submittedName>
</protein>
<dbReference type="EMBL" id="CP002447">
    <property type="protein sequence ID" value="ADV13009.1"/>
    <property type="molecule type" value="Genomic_DNA"/>
</dbReference>
<reference evidence="2" key="1">
    <citation type="submission" date="2011-01" db="EMBL/GenBank/DDBJ databases">
        <title>Complete sequence of chromosome of Mesorhizobium ciceri bv. biserrulae WSM1271.</title>
        <authorList>
            <person name="Lucas S."/>
            <person name="Copeland A."/>
            <person name="Lapidus A."/>
            <person name="Cheng J.-F."/>
            <person name="Goodwin L."/>
            <person name="Pitluck S."/>
            <person name="Teshima H."/>
            <person name="Detter J.C."/>
            <person name="Han C."/>
            <person name="Tapia R."/>
            <person name="Land M."/>
            <person name="Hauser L."/>
            <person name="Kyrpides N."/>
            <person name="Ivanova N."/>
            <person name="Nandasena K."/>
            <person name="Reeve W.G."/>
            <person name="Howieson J.G."/>
            <person name="O'Hara G."/>
            <person name="Tiwari R.P."/>
            <person name="Woyke T."/>
        </authorList>
    </citation>
    <scope>NUCLEOTIDE SEQUENCE [LARGE SCALE GENOMIC DNA]</scope>
    <source>
        <strain evidence="2">HAMBI 2942 / LMG 23838 / WSM1271</strain>
    </source>
</reference>
<organism evidence="1 2">
    <name type="scientific">Mesorhizobium ciceri biovar biserrulae (strain HAMBI 2942 / LMG 23838 / WSM1271)</name>
    <dbReference type="NCBI Taxonomy" id="765698"/>
    <lineage>
        <taxon>Bacteria</taxon>
        <taxon>Pseudomonadati</taxon>
        <taxon>Pseudomonadota</taxon>
        <taxon>Alphaproteobacteria</taxon>
        <taxon>Hyphomicrobiales</taxon>
        <taxon>Phyllobacteriaceae</taxon>
        <taxon>Mesorhizobium</taxon>
    </lineage>
</organism>
<dbReference type="Proteomes" id="UP000007471">
    <property type="component" value="Chromosome"/>
</dbReference>
<dbReference type="eggNOG" id="ENOG50342S6">
    <property type="taxonomic scope" value="Bacteria"/>
</dbReference>
<dbReference type="RefSeq" id="WP_013531675.1">
    <property type="nucleotide sequence ID" value="NC_014923.1"/>
</dbReference>
<gene>
    <name evidence="1" type="ordered locus">Mesci_3893</name>
</gene>
<evidence type="ECO:0000313" key="2">
    <source>
        <dbReference type="Proteomes" id="UP000007471"/>
    </source>
</evidence>
<name>E8T8W1_MESCW</name>
<evidence type="ECO:0000313" key="1">
    <source>
        <dbReference type="EMBL" id="ADV13009.1"/>
    </source>
</evidence>
<sequence precursor="true">MPTAYHMVHYRNFVSSSGDGVRLESLSRSVLDQKDQQGSALWARVLDRVQNIDTGGARQLVLNKVADLSTAVFGEVCLVDTKGLQALLQLQRSTVALSDKTKAEVFNLDERLAPAGSQFLRGMAYWLAIGNHLFFVKTSGMTADLIKGHFEWLLKSHPNGMASTESFSLQSEFDRSQLSGDIGDIRNLRVKGSAVPTFRVDTVEPDKPSGFRRTMRTVTDRLVQFQQAVPIVEALLGPARTESLVASLGPDEYLTVDASVKVRGRRTEESKANLKKLANDLADITDGTVQVEGRDGKLSDGDAILRTNMPFDLPHDGSNLLDFNNVADQLQEVYSRFVRDGKIIA</sequence>
<dbReference type="KEGG" id="mci:Mesci_3893"/>
<dbReference type="HOGENOM" id="CLU_803654_0_0_5"/>
<dbReference type="PATRIC" id="fig|765698.3.peg.4384"/>
<dbReference type="STRING" id="765698.Mesci_3893"/>
<dbReference type="OrthoDB" id="7016058at2"/>
<accession>E8T8W1</accession>